<gene>
    <name evidence="5" type="ORF">PR018_23965</name>
</gene>
<feature type="transmembrane region" description="Helical" evidence="3">
    <location>
        <begin position="12"/>
        <end position="31"/>
    </location>
</feature>
<dbReference type="PROSITE" id="PS51257">
    <property type="entry name" value="PROKAR_LIPOPROTEIN"/>
    <property type="match status" value="1"/>
</dbReference>
<keyword evidence="5" id="KW-0614">Plasmid</keyword>
<keyword evidence="3" id="KW-1133">Transmembrane helix</keyword>
<dbReference type="SUPFAM" id="SSF55073">
    <property type="entry name" value="Nucleotide cyclase"/>
    <property type="match status" value="1"/>
</dbReference>
<keyword evidence="6" id="KW-1185">Reference proteome</keyword>
<name>A0ABY8IQP6_9HYPH</name>
<dbReference type="PANTHER" id="PTHR45138">
    <property type="entry name" value="REGULATORY COMPONENTS OF SENSORY TRANSDUCTION SYSTEM"/>
    <property type="match status" value="1"/>
</dbReference>
<dbReference type="RefSeq" id="WP_142831297.1">
    <property type="nucleotide sequence ID" value="NZ_CP117268.1"/>
</dbReference>
<dbReference type="PROSITE" id="PS50887">
    <property type="entry name" value="GGDEF"/>
    <property type="match status" value="1"/>
</dbReference>
<evidence type="ECO:0000313" key="5">
    <source>
        <dbReference type="EMBL" id="WFS25285.1"/>
    </source>
</evidence>
<dbReference type="SMART" id="SM00267">
    <property type="entry name" value="GGDEF"/>
    <property type="match status" value="1"/>
</dbReference>
<dbReference type="InterPro" id="IPR000160">
    <property type="entry name" value="GGDEF_dom"/>
</dbReference>
<geneLocation type="plasmid" evidence="5 6">
    <name>unnamed1</name>
</geneLocation>
<dbReference type="InterPro" id="IPR043128">
    <property type="entry name" value="Rev_trsase/Diguanyl_cyclase"/>
</dbReference>
<dbReference type="EMBL" id="CP117268">
    <property type="protein sequence ID" value="WFS25285.1"/>
    <property type="molecule type" value="Genomic_DNA"/>
</dbReference>
<protein>
    <recommendedName>
        <fullName evidence="1">diguanylate cyclase</fullName>
        <ecNumber evidence="1">2.7.7.65</ecNumber>
    </recommendedName>
</protein>
<keyword evidence="3" id="KW-0812">Transmembrane</keyword>
<evidence type="ECO:0000256" key="1">
    <source>
        <dbReference type="ARBA" id="ARBA00012528"/>
    </source>
</evidence>
<dbReference type="CDD" id="cd01949">
    <property type="entry name" value="GGDEF"/>
    <property type="match status" value="1"/>
</dbReference>
<dbReference type="Proteomes" id="UP000318939">
    <property type="component" value="Plasmid unnamed1"/>
</dbReference>
<evidence type="ECO:0000313" key="6">
    <source>
        <dbReference type="Proteomes" id="UP000318939"/>
    </source>
</evidence>
<feature type="domain" description="GGDEF" evidence="4">
    <location>
        <begin position="116"/>
        <end position="248"/>
    </location>
</feature>
<dbReference type="PANTHER" id="PTHR45138:SF9">
    <property type="entry name" value="DIGUANYLATE CYCLASE DGCM-RELATED"/>
    <property type="match status" value="1"/>
</dbReference>
<keyword evidence="3" id="KW-0472">Membrane</keyword>
<dbReference type="EC" id="2.7.7.65" evidence="1"/>
<accession>A0ABY8IQP6</accession>
<reference evidence="5 6" key="1">
    <citation type="journal article" date="2019" name="Phytopathology">
        <title>A Novel Group of Rhizobium tumorigenes-Like Agrobacteria Associated with Crown Gall Disease of Rhododendron and Blueberry.</title>
        <authorList>
            <person name="Kuzmanovic N."/>
            <person name="Behrens P."/>
            <person name="Idczak E."/>
            <person name="Wagner S."/>
            <person name="Gotz M."/>
            <person name="Sproer C."/>
            <person name="Bunk B."/>
            <person name="Overmann J."/>
            <person name="Smalla K."/>
        </authorList>
    </citation>
    <scope>NUCLEOTIDE SEQUENCE [LARGE SCALE GENOMIC DNA]</scope>
    <source>
        <strain evidence="6">rho-6.2</strain>
    </source>
</reference>
<feature type="transmembrane region" description="Helical" evidence="3">
    <location>
        <begin position="43"/>
        <end position="67"/>
    </location>
</feature>
<reference evidence="5 6" key="2">
    <citation type="journal article" date="2023" name="MicrobiologyOpen">
        <title>Genomics of the tumorigenes clade of the family Rhizobiaceae and description of Rhizobium rhododendri sp. nov.</title>
        <authorList>
            <person name="Kuzmanovic N."/>
            <person name="diCenzo G.C."/>
            <person name="Bunk B."/>
            <person name="Sproeer C."/>
            <person name="Fruehling A."/>
            <person name="Neumann-Schaal M."/>
            <person name="Overmann J."/>
            <person name="Smalla K."/>
        </authorList>
    </citation>
    <scope>NUCLEOTIDE SEQUENCE [LARGE SCALE GENOMIC DNA]</scope>
    <source>
        <strain evidence="6">rho-6.2</strain>
        <plasmid evidence="5 6">unnamed1</plasmid>
    </source>
</reference>
<evidence type="ECO:0000259" key="4">
    <source>
        <dbReference type="PROSITE" id="PS50887"/>
    </source>
</evidence>
<comment type="catalytic activity">
    <reaction evidence="2">
        <text>2 GTP = 3',3'-c-di-GMP + 2 diphosphate</text>
        <dbReference type="Rhea" id="RHEA:24898"/>
        <dbReference type="ChEBI" id="CHEBI:33019"/>
        <dbReference type="ChEBI" id="CHEBI:37565"/>
        <dbReference type="ChEBI" id="CHEBI:58805"/>
        <dbReference type="EC" id="2.7.7.65"/>
    </reaction>
</comment>
<dbReference type="InterPro" id="IPR050469">
    <property type="entry name" value="Diguanylate_Cyclase"/>
</dbReference>
<dbReference type="InterPro" id="IPR029787">
    <property type="entry name" value="Nucleotide_cyclase"/>
</dbReference>
<sequence>MKLDWTPTGWTRVIAGTISITLACVGISVFVDSFNFVNLTDEAINRSLVVDILLPVCLAGPLLFLLLRKVQQLAISHRELTITASTDSLTAVLNRGAFTLLVESYLARAEEQVTLRSGSLLLIDADHFKAINDTFGHQKGDEALKIISQSIKLCLGPADLVGRVGGEEFGVFLPGAAVTEASKIAERIRSTIRNAQFPAGNDTNPLSVSVGGVTFQRPASYDELFSIADQHLYLAKASGRNRVNIVTG</sequence>
<evidence type="ECO:0000256" key="2">
    <source>
        <dbReference type="ARBA" id="ARBA00034247"/>
    </source>
</evidence>
<proteinExistence type="predicted"/>
<evidence type="ECO:0000256" key="3">
    <source>
        <dbReference type="SAM" id="Phobius"/>
    </source>
</evidence>
<dbReference type="Gene3D" id="3.30.70.270">
    <property type="match status" value="1"/>
</dbReference>
<organism evidence="5 6">
    <name type="scientific">Rhizobium rhododendri</name>
    <dbReference type="NCBI Taxonomy" id="2506430"/>
    <lineage>
        <taxon>Bacteria</taxon>
        <taxon>Pseudomonadati</taxon>
        <taxon>Pseudomonadota</taxon>
        <taxon>Alphaproteobacteria</taxon>
        <taxon>Hyphomicrobiales</taxon>
        <taxon>Rhizobiaceae</taxon>
        <taxon>Rhizobium/Agrobacterium group</taxon>
        <taxon>Rhizobium</taxon>
    </lineage>
</organism>
<dbReference type="NCBIfam" id="TIGR00254">
    <property type="entry name" value="GGDEF"/>
    <property type="match status" value="1"/>
</dbReference>
<dbReference type="Pfam" id="PF00990">
    <property type="entry name" value="GGDEF"/>
    <property type="match status" value="1"/>
</dbReference>